<dbReference type="Gene3D" id="3.40.50.300">
    <property type="entry name" value="P-loop containing nucleotide triphosphate hydrolases"/>
    <property type="match status" value="1"/>
</dbReference>
<evidence type="ECO:0000256" key="3">
    <source>
        <dbReference type="SAM" id="MobiDB-lite"/>
    </source>
</evidence>
<dbReference type="GO" id="GO:0005737">
    <property type="term" value="C:cytoplasm"/>
    <property type="evidence" value="ECO:0007669"/>
    <property type="project" value="TreeGrafter"/>
</dbReference>
<sequence length="577" mass="63819">MKKSDGILTREVVPYNIVPLDAPALTNAIRTFAETPMFIKASEVGYNPIPNNLLVASTVSATDGSRRRRNVLTHEEQEAKATEVHSSNFDCIQIQEIGKEKLNELPGTLHLKSSHDANMSNIIRTPMFIEAREVESIPIRDNLSTYSSLSVTGGSQKLKHVLTSEEQEAKRLQTNTKQRANYAKTKLEGVEVSNSNCNKFSKIKINAANRKPYSKQCQKQTNNVLKSGGTNKEQCIDQNASVLLGTSCGINDTLNKGNAQFVLIMDTTLSDTGEPTIANDVFESLRYAANIDASVAIVATSTSTSDTCMLSITNNAFTNKCCMLPDVPMEDGISQTTIMNNISHNNLQLNTTTTKSSVTSSDQPLTNEPTMHNKPNPRNNRAIGHNSARNYLISLDMGALIAGAKFCGEFEDRLKVALKEVIDLEGQIILFIDEIHTVVGAEHALEALRKESSCVTITIEVDIRHTYTEYGLRIFNHKMQPPTFESIQHLQYLLSTPMLRPINSSDYGIPKLKQLPYDPCSGINSLKYVYKHIYCKAHPPTTITLPSDERTLQVTNPRPLNSSDCSTLKLKQLPCDP</sequence>
<dbReference type="SUPFAM" id="SSF52540">
    <property type="entry name" value="P-loop containing nucleoside triphosphate hydrolases"/>
    <property type="match status" value="1"/>
</dbReference>
<keyword evidence="5" id="KW-1185">Reference proteome</keyword>
<dbReference type="AlphaFoldDB" id="A0A7J7M2F6"/>
<proteinExistence type="predicted"/>
<feature type="compositionally biased region" description="Low complexity" evidence="3">
    <location>
        <begin position="352"/>
        <end position="361"/>
    </location>
</feature>
<organism evidence="4 5">
    <name type="scientific">Kingdonia uniflora</name>
    <dbReference type="NCBI Taxonomy" id="39325"/>
    <lineage>
        <taxon>Eukaryota</taxon>
        <taxon>Viridiplantae</taxon>
        <taxon>Streptophyta</taxon>
        <taxon>Embryophyta</taxon>
        <taxon>Tracheophyta</taxon>
        <taxon>Spermatophyta</taxon>
        <taxon>Magnoliopsida</taxon>
        <taxon>Ranunculales</taxon>
        <taxon>Circaeasteraceae</taxon>
        <taxon>Kingdonia</taxon>
    </lineage>
</organism>
<evidence type="ECO:0008006" key="6">
    <source>
        <dbReference type="Google" id="ProtNLM"/>
    </source>
</evidence>
<feature type="region of interest" description="Disordered" evidence="3">
    <location>
        <begin position="352"/>
        <end position="383"/>
    </location>
</feature>
<dbReference type="EMBL" id="JACGCM010001821">
    <property type="protein sequence ID" value="KAF6148978.1"/>
    <property type="molecule type" value="Genomic_DNA"/>
</dbReference>
<keyword evidence="2" id="KW-0067">ATP-binding</keyword>
<protein>
    <recommendedName>
        <fullName evidence="6">ATPase AAA-type core domain-containing protein</fullName>
    </recommendedName>
</protein>
<comment type="caution">
    <text evidence="4">The sequence shown here is derived from an EMBL/GenBank/DDBJ whole genome shotgun (WGS) entry which is preliminary data.</text>
</comment>
<reference evidence="4 5" key="1">
    <citation type="journal article" date="2020" name="IScience">
        <title>Genome Sequencing of the Endangered Kingdonia uniflora (Circaeasteraceae, Ranunculales) Reveals Potential Mechanisms of Evolutionary Specialization.</title>
        <authorList>
            <person name="Sun Y."/>
            <person name="Deng T."/>
            <person name="Zhang A."/>
            <person name="Moore M.J."/>
            <person name="Landis J.B."/>
            <person name="Lin N."/>
            <person name="Zhang H."/>
            <person name="Zhang X."/>
            <person name="Huang J."/>
            <person name="Zhang X."/>
            <person name="Sun H."/>
            <person name="Wang H."/>
        </authorList>
    </citation>
    <scope>NUCLEOTIDE SEQUENCE [LARGE SCALE GENOMIC DNA]</scope>
    <source>
        <strain evidence="4">TB1705</strain>
        <tissue evidence="4">Leaf</tissue>
    </source>
</reference>
<name>A0A7J7M2F6_9MAGN</name>
<evidence type="ECO:0000313" key="4">
    <source>
        <dbReference type="EMBL" id="KAF6148978.1"/>
    </source>
</evidence>
<dbReference type="PANTHER" id="PTHR11638:SF18">
    <property type="entry name" value="HEAT SHOCK PROTEIN 104"/>
    <property type="match status" value="1"/>
</dbReference>
<evidence type="ECO:0000256" key="1">
    <source>
        <dbReference type="ARBA" id="ARBA00022741"/>
    </source>
</evidence>
<dbReference type="PANTHER" id="PTHR11638">
    <property type="entry name" value="ATP-DEPENDENT CLP PROTEASE"/>
    <property type="match status" value="1"/>
</dbReference>
<dbReference type="Proteomes" id="UP000541444">
    <property type="component" value="Unassembled WGS sequence"/>
</dbReference>
<accession>A0A7J7M2F6</accession>
<evidence type="ECO:0000313" key="5">
    <source>
        <dbReference type="Proteomes" id="UP000541444"/>
    </source>
</evidence>
<dbReference type="OrthoDB" id="47330at2759"/>
<dbReference type="InterPro" id="IPR027417">
    <property type="entry name" value="P-loop_NTPase"/>
</dbReference>
<evidence type="ECO:0000256" key="2">
    <source>
        <dbReference type="ARBA" id="ARBA00022840"/>
    </source>
</evidence>
<dbReference type="InterPro" id="IPR050130">
    <property type="entry name" value="ClpA_ClpB"/>
</dbReference>
<dbReference type="GO" id="GO:0016887">
    <property type="term" value="F:ATP hydrolysis activity"/>
    <property type="evidence" value="ECO:0007669"/>
    <property type="project" value="TreeGrafter"/>
</dbReference>
<dbReference type="GO" id="GO:0034605">
    <property type="term" value="P:cellular response to heat"/>
    <property type="evidence" value="ECO:0007669"/>
    <property type="project" value="TreeGrafter"/>
</dbReference>
<dbReference type="GO" id="GO:0005524">
    <property type="term" value="F:ATP binding"/>
    <property type="evidence" value="ECO:0007669"/>
    <property type="project" value="UniProtKB-KW"/>
</dbReference>
<keyword evidence="1" id="KW-0547">Nucleotide-binding</keyword>
<gene>
    <name evidence="4" type="ORF">GIB67_002877</name>
</gene>